<dbReference type="AlphaFoldDB" id="A0A0R0LYQ2"/>
<feature type="region of interest" description="Disordered" evidence="6">
    <location>
        <begin position="126"/>
        <end position="160"/>
    </location>
</feature>
<feature type="region of interest" description="Disordered" evidence="6">
    <location>
        <begin position="171"/>
        <end position="190"/>
    </location>
</feature>
<feature type="non-terminal residue" evidence="8">
    <location>
        <position position="190"/>
    </location>
</feature>
<dbReference type="GO" id="GO:0003899">
    <property type="term" value="F:DNA-directed RNA polymerase activity"/>
    <property type="evidence" value="ECO:0007669"/>
    <property type="project" value="UniProtKB-EC"/>
</dbReference>
<dbReference type="EC" id="2.7.7.6" evidence="1"/>
<dbReference type="OrthoDB" id="10248617at2759"/>
<dbReference type="VEuPathDB" id="MicrosporidiaDB:M153_23916000572"/>
<reference evidence="8 9" key="1">
    <citation type="submission" date="2015-07" db="EMBL/GenBank/DDBJ databases">
        <title>The genome of Pseudoloma neurophilia, a relevant intracellular parasite of the zebrafish.</title>
        <authorList>
            <person name="Ndikumana S."/>
            <person name="Pelin A."/>
            <person name="Sanders J."/>
            <person name="Corradi N."/>
        </authorList>
    </citation>
    <scope>NUCLEOTIDE SEQUENCE [LARGE SCALE GENOMIC DNA]</scope>
    <source>
        <strain evidence="8 9">MK1</strain>
    </source>
</reference>
<organism evidence="8 9">
    <name type="scientific">Pseudoloma neurophilia</name>
    <dbReference type="NCBI Taxonomy" id="146866"/>
    <lineage>
        <taxon>Eukaryota</taxon>
        <taxon>Fungi</taxon>
        <taxon>Fungi incertae sedis</taxon>
        <taxon>Microsporidia</taxon>
        <taxon>Pseudoloma</taxon>
    </lineage>
</organism>
<dbReference type="EMBL" id="LGUB01001503">
    <property type="protein sequence ID" value="KRH91809.1"/>
    <property type="molecule type" value="Genomic_DNA"/>
</dbReference>
<dbReference type="Gene3D" id="2.40.270.10">
    <property type="entry name" value="DNA-directed RNA polymerase, subunit 2, domain 6"/>
    <property type="match status" value="1"/>
</dbReference>
<keyword evidence="3" id="KW-0808">Transferase</keyword>
<dbReference type="SUPFAM" id="SSF64484">
    <property type="entry name" value="beta and beta-prime subunits of DNA dependent RNA-polymerase"/>
    <property type="match status" value="1"/>
</dbReference>
<dbReference type="Gene3D" id="2.40.50.150">
    <property type="match status" value="1"/>
</dbReference>
<dbReference type="GO" id="GO:0003677">
    <property type="term" value="F:DNA binding"/>
    <property type="evidence" value="ECO:0007669"/>
    <property type="project" value="InterPro"/>
</dbReference>
<evidence type="ECO:0000259" key="7">
    <source>
        <dbReference type="Pfam" id="PF00562"/>
    </source>
</evidence>
<dbReference type="Proteomes" id="UP000051530">
    <property type="component" value="Unassembled WGS sequence"/>
</dbReference>
<evidence type="ECO:0000313" key="9">
    <source>
        <dbReference type="Proteomes" id="UP000051530"/>
    </source>
</evidence>
<dbReference type="GO" id="GO:0000428">
    <property type="term" value="C:DNA-directed RNA polymerase complex"/>
    <property type="evidence" value="ECO:0007669"/>
    <property type="project" value="UniProtKB-KW"/>
</dbReference>
<name>A0A0R0LYQ2_9MICR</name>
<dbReference type="InterPro" id="IPR037033">
    <property type="entry name" value="DNA-dir_RNAP_su2_hyb_sf"/>
</dbReference>
<sequence>MSLTGYDIEDAVILNKQAIDRGMARITLFKDVDTEITRYADGSCDMLVPFGYTENRAEQDFFKSRDILKGSLKGSEDSLKNSLKGSLKEYEDSLKGSLKESQDSLKGSEDSLKGYDDSLKNSLKGYDGSLKRSEDSLKNSTKNSLKESQDSLKNSFKGSLKRSNDLEISAKDIKKDIKKTRNHNSNALNQ</sequence>
<keyword evidence="5" id="KW-0804">Transcription</keyword>
<evidence type="ECO:0000256" key="4">
    <source>
        <dbReference type="ARBA" id="ARBA00022695"/>
    </source>
</evidence>
<accession>A0A0R0LYQ2</accession>
<evidence type="ECO:0000256" key="5">
    <source>
        <dbReference type="ARBA" id="ARBA00023163"/>
    </source>
</evidence>
<protein>
    <recommendedName>
        <fullName evidence="1">DNA-directed RNA polymerase</fullName>
        <ecNumber evidence="1">2.7.7.6</ecNumber>
    </recommendedName>
</protein>
<comment type="caution">
    <text evidence="8">The sequence shown here is derived from an EMBL/GenBank/DDBJ whole genome shotgun (WGS) entry which is preliminary data.</text>
</comment>
<evidence type="ECO:0000313" key="8">
    <source>
        <dbReference type="EMBL" id="KRH91809.1"/>
    </source>
</evidence>
<gene>
    <name evidence="8" type="ORF">M153_23916000572</name>
</gene>
<dbReference type="InterPro" id="IPR014724">
    <property type="entry name" value="RNA_pol_RPB2_OB-fold"/>
</dbReference>
<proteinExistence type="predicted"/>
<keyword evidence="4" id="KW-0548">Nucleotidyltransferase</keyword>
<evidence type="ECO:0000256" key="2">
    <source>
        <dbReference type="ARBA" id="ARBA00022478"/>
    </source>
</evidence>
<evidence type="ECO:0000256" key="6">
    <source>
        <dbReference type="SAM" id="MobiDB-lite"/>
    </source>
</evidence>
<evidence type="ECO:0000256" key="3">
    <source>
        <dbReference type="ARBA" id="ARBA00022679"/>
    </source>
</evidence>
<keyword evidence="2" id="KW-0240">DNA-directed RNA polymerase</keyword>
<dbReference type="InterPro" id="IPR007120">
    <property type="entry name" value="DNA-dir_RNAP_su2_dom"/>
</dbReference>
<keyword evidence="9" id="KW-1185">Reference proteome</keyword>
<feature type="domain" description="DNA-directed RNA polymerase subunit 2 hybrid-binding" evidence="7">
    <location>
        <begin position="1"/>
        <end position="43"/>
    </location>
</feature>
<dbReference type="Pfam" id="PF00562">
    <property type="entry name" value="RNA_pol_Rpb2_6"/>
    <property type="match status" value="1"/>
</dbReference>
<dbReference type="GO" id="GO:0006351">
    <property type="term" value="P:DNA-templated transcription"/>
    <property type="evidence" value="ECO:0007669"/>
    <property type="project" value="InterPro"/>
</dbReference>
<evidence type="ECO:0000256" key="1">
    <source>
        <dbReference type="ARBA" id="ARBA00012418"/>
    </source>
</evidence>